<name>A0A6N9NLS0_9FLAO</name>
<evidence type="ECO:0000313" key="3">
    <source>
        <dbReference type="Proteomes" id="UP000470771"/>
    </source>
</evidence>
<dbReference type="EMBL" id="WWNE01000007">
    <property type="protein sequence ID" value="NBG66421.1"/>
    <property type="molecule type" value="Genomic_DNA"/>
</dbReference>
<dbReference type="AlphaFoldDB" id="A0A6N9NLS0"/>
<dbReference type="Pfam" id="PF11827">
    <property type="entry name" value="DUF3347"/>
    <property type="match status" value="1"/>
</dbReference>
<organism evidence="2 3">
    <name type="scientific">Acidiluteibacter ferrifornacis</name>
    <dbReference type="NCBI Taxonomy" id="2692424"/>
    <lineage>
        <taxon>Bacteria</taxon>
        <taxon>Pseudomonadati</taxon>
        <taxon>Bacteroidota</taxon>
        <taxon>Flavobacteriia</taxon>
        <taxon>Flavobacteriales</taxon>
        <taxon>Cryomorphaceae</taxon>
        <taxon>Acidiluteibacter</taxon>
    </lineage>
</organism>
<protein>
    <submittedName>
        <fullName evidence="2">DUF3347 domain-containing protein</fullName>
    </submittedName>
</protein>
<evidence type="ECO:0000313" key="2">
    <source>
        <dbReference type="EMBL" id="NBG66421.1"/>
    </source>
</evidence>
<gene>
    <name evidence="2" type="ORF">GQN54_09860</name>
</gene>
<evidence type="ECO:0000259" key="1">
    <source>
        <dbReference type="Pfam" id="PF11827"/>
    </source>
</evidence>
<dbReference type="Proteomes" id="UP000470771">
    <property type="component" value="Unassembled WGS sequence"/>
</dbReference>
<comment type="caution">
    <text evidence="2">The sequence shown here is derived from an EMBL/GenBank/DDBJ whole genome shotgun (WGS) entry which is preliminary data.</text>
</comment>
<reference evidence="2 3" key="1">
    <citation type="submission" date="2019-12" db="EMBL/GenBank/DDBJ databases">
        <authorList>
            <person name="Zhao J."/>
        </authorList>
    </citation>
    <scope>NUCLEOTIDE SEQUENCE [LARGE SCALE GENOMIC DNA]</scope>
    <source>
        <strain evidence="2 3">S-15</strain>
    </source>
</reference>
<feature type="domain" description="DUF3347" evidence="1">
    <location>
        <begin position="61"/>
        <end position="140"/>
    </location>
</feature>
<sequence length="185" mass="20743">MKSTTQKFNTKTNNPMMRTFLGLLVSIGLTTTLYSCNNSQKSDEKNKTEQSTIDAGQASGVLDNYLKVKDALVQSDGSAASKAAGKLILSIPDGQDELMKKIRFDAQHIADTENVDHQRDHFNTLSDNIYAWVKESNVNDQKLYKQYCPMAFNNEGAYWLSAEKEVNNPYFGDKMLHCGSVKEEL</sequence>
<keyword evidence="3" id="KW-1185">Reference proteome</keyword>
<dbReference type="InterPro" id="IPR021782">
    <property type="entry name" value="DUF3347"/>
</dbReference>
<dbReference type="RefSeq" id="WP_160633371.1">
    <property type="nucleotide sequence ID" value="NZ_WWNE01000007.1"/>
</dbReference>
<accession>A0A6N9NLS0</accession>
<proteinExistence type="predicted"/>